<organism evidence="1 2">
    <name type="scientific">Jimgerdemannia flammicorona</name>
    <dbReference type="NCBI Taxonomy" id="994334"/>
    <lineage>
        <taxon>Eukaryota</taxon>
        <taxon>Fungi</taxon>
        <taxon>Fungi incertae sedis</taxon>
        <taxon>Mucoromycota</taxon>
        <taxon>Mucoromycotina</taxon>
        <taxon>Endogonomycetes</taxon>
        <taxon>Endogonales</taxon>
        <taxon>Endogonaceae</taxon>
        <taxon>Jimgerdemannia</taxon>
    </lineage>
</organism>
<evidence type="ECO:0000313" key="1">
    <source>
        <dbReference type="EMBL" id="RUP19389.1"/>
    </source>
</evidence>
<reference evidence="1 2" key="1">
    <citation type="journal article" date="2018" name="New Phytol.">
        <title>Phylogenomics of Endogonaceae and evolution of mycorrhizas within Mucoromycota.</title>
        <authorList>
            <person name="Chang Y."/>
            <person name="Desiro A."/>
            <person name="Na H."/>
            <person name="Sandor L."/>
            <person name="Lipzen A."/>
            <person name="Clum A."/>
            <person name="Barry K."/>
            <person name="Grigoriev I.V."/>
            <person name="Martin F.M."/>
            <person name="Stajich J.E."/>
            <person name="Smith M.E."/>
            <person name="Bonito G."/>
            <person name="Spatafora J.W."/>
        </authorList>
    </citation>
    <scope>NUCLEOTIDE SEQUENCE [LARGE SCALE GENOMIC DNA]</scope>
    <source>
        <strain evidence="1 2">GMNB39</strain>
    </source>
</reference>
<keyword evidence="2" id="KW-1185">Reference proteome</keyword>
<name>A0A433BA42_9FUNG</name>
<comment type="caution">
    <text evidence="1">The sequence shown here is derived from an EMBL/GenBank/DDBJ whole genome shotgun (WGS) entry which is preliminary data.</text>
</comment>
<dbReference type="AlphaFoldDB" id="A0A433BA42"/>
<gene>
    <name evidence="1" type="ORF">BC936DRAFT_139327</name>
</gene>
<sequence length="222" mass="21966">MTLVPELIREEKLGGGELNEVGIAGDFIGGGCGGLCWAVGIGGERGARVNPRELDRFLEGGAACLGFGTGIDAVGANRNNSVVKAPGVGVMLDLPEDESFGVRFGDVGGLGVEHRVLVEIVGANRVDAVLASRSAWTRSRQARGVMDRPGFGSRKSGVDSVGVGSVGIGSVGVGLSVGSVGVGSVGVGSVGAGSSVGSMGVGSVGVVVAMTWVTGVVRCVEA</sequence>
<evidence type="ECO:0000313" key="2">
    <source>
        <dbReference type="Proteomes" id="UP000268093"/>
    </source>
</evidence>
<proteinExistence type="predicted"/>
<dbReference type="Proteomes" id="UP000268093">
    <property type="component" value="Unassembled WGS sequence"/>
</dbReference>
<accession>A0A433BA42</accession>
<dbReference type="EMBL" id="RBNI01014700">
    <property type="protein sequence ID" value="RUP19389.1"/>
    <property type="molecule type" value="Genomic_DNA"/>
</dbReference>
<protein>
    <submittedName>
        <fullName evidence="1">Uncharacterized protein</fullName>
    </submittedName>
</protein>